<feature type="region of interest" description="Disordered" evidence="1">
    <location>
        <begin position="70"/>
        <end position="91"/>
    </location>
</feature>
<reference evidence="2" key="1">
    <citation type="journal article" date="2020" name="Stud. Mycol.">
        <title>101 Dothideomycetes genomes: a test case for predicting lifestyles and emergence of pathogens.</title>
        <authorList>
            <person name="Haridas S."/>
            <person name="Albert R."/>
            <person name="Binder M."/>
            <person name="Bloem J."/>
            <person name="Labutti K."/>
            <person name="Salamov A."/>
            <person name="Andreopoulos B."/>
            <person name="Baker S."/>
            <person name="Barry K."/>
            <person name="Bills G."/>
            <person name="Bluhm B."/>
            <person name="Cannon C."/>
            <person name="Castanera R."/>
            <person name="Culley D."/>
            <person name="Daum C."/>
            <person name="Ezra D."/>
            <person name="Gonzalez J."/>
            <person name="Henrissat B."/>
            <person name="Kuo A."/>
            <person name="Liang C."/>
            <person name="Lipzen A."/>
            <person name="Lutzoni F."/>
            <person name="Magnuson J."/>
            <person name="Mondo S."/>
            <person name="Nolan M."/>
            <person name="Ohm R."/>
            <person name="Pangilinan J."/>
            <person name="Park H.-J."/>
            <person name="Ramirez L."/>
            <person name="Alfaro M."/>
            <person name="Sun H."/>
            <person name="Tritt A."/>
            <person name="Yoshinaga Y."/>
            <person name="Zwiers L.-H."/>
            <person name="Turgeon B."/>
            <person name="Goodwin S."/>
            <person name="Spatafora J."/>
            <person name="Crous P."/>
            <person name="Grigoriev I."/>
        </authorList>
    </citation>
    <scope>NUCLEOTIDE SEQUENCE</scope>
    <source>
        <strain evidence="2">CBS 175.79</strain>
    </source>
</reference>
<evidence type="ECO:0000256" key="1">
    <source>
        <dbReference type="SAM" id="MobiDB-lite"/>
    </source>
</evidence>
<gene>
    <name evidence="2" type="ORF">BU24DRAFT_163691</name>
</gene>
<dbReference type="Proteomes" id="UP000799778">
    <property type="component" value="Unassembled WGS sequence"/>
</dbReference>
<keyword evidence="3" id="KW-1185">Reference proteome</keyword>
<feature type="compositionally biased region" description="Polar residues" evidence="1">
    <location>
        <begin position="31"/>
        <end position="40"/>
    </location>
</feature>
<feature type="region of interest" description="Disordered" evidence="1">
    <location>
        <begin position="1"/>
        <end position="40"/>
    </location>
</feature>
<feature type="compositionally biased region" description="Low complexity" evidence="1">
    <location>
        <begin position="225"/>
        <end position="243"/>
    </location>
</feature>
<dbReference type="AlphaFoldDB" id="A0A6A5XYM7"/>
<dbReference type="EMBL" id="ML978068">
    <property type="protein sequence ID" value="KAF2018033.1"/>
    <property type="molecule type" value="Genomic_DNA"/>
</dbReference>
<accession>A0A6A5XYM7</accession>
<feature type="compositionally biased region" description="Polar residues" evidence="1">
    <location>
        <begin position="8"/>
        <end position="24"/>
    </location>
</feature>
<protein>
    <submittedName>
        <fullName evidence="2">Uncharacterized protein</fullName>
    </submittedName>
</protein>
<dbReference type="RefSeq" id="XP_033386372.1">
    <property type="nucleotide sequence ID" value="XM_033521409.1"/>
</dbReference>
<proteinExistence type="predicted"/>
<evidence type="ECO:0000313" key="2">
    <source>
        <dbReference type="EMBL" id="KAF2018033.1"/>
    </source>
</evidence>
<feature type="region of interest" description="Disordered" evidence="1">
    <location>
        <begin position="221"/>
        <end position="255"/>
    </location>
</feature>
<name>A0A6A5XYM7_9PLEO</name>
<organism evidence="2 3">
    <name type="scientific">Aaosphaeria arxii CBS 175.79</name>
    <dbReference type="NCBI Taxonomy" id="1450172"/>
    <lineage>
        <taxon>Eukaryota</taxon>
        <taxon>Fungi</taxon>
        <taxon>Dikarya</taxon>
        <taxon>Ascomycota</taxon>
        <taxon>Pezizomycotina</taxon>
        <taxon>Dothideomycetes</taxon>
        <taxon>Pleosporomycetidae</taxon>
        <taxon>Pleosporales</taxon>
        <taxon>Pleosporales incertae sedis</taxon>
        <taxon>Aaosphaeria</taxon>
    </lineage>
</organism>
<dbReference type="GeneID" id="54278806"/>
<evidence type="ECO:0000313" key="3">
    <source>
        <dbReference type="Proteomes" id="UP000799778"/>
    </source>
</evidence>
<sequence length="255" mass="28744">MRQHPNPLRSNPVRQELRTQSSTDPYPVTPIHNQAGPSIPSESVVSPFFKSQHQVSRLHTKRAAIAEQQRSSHHFDAYPSPRTQTTPMQPNWRGVGGLNGLSFFDSPVNNRNERILYSKSLWPPRPEQPTTLLTPRRTGHDALDRRVPTDTTVDRSTAARNRYSHAHGSEILSRPLYNQVGGFPRTTLQSTPAFKRLPSALPTFVKAPSSRSNLNRLVQTGVRGSQTSRMPSSQSLSSSPRLTLFPDFRRRSIKR</sequence>